<keyword evidence="1" id="KW-0732">Signal</keyword>
<evidence type="ECO:0000313" key="2">
    <source>
        <dbReference type="EMBL" id="EDK41457.2"/>
    </source>
</evidence>
<dbReference type="GeneID" id="5124370"/>
<dbReference type="KEGG" id="pgu:PGUG_05555"/>
<organism evidence="2 3">
    <name type="scientific">Meyerozyma guilliermondii (strain ATCC 6260 / CBS 566 / DSM 6381 / JCM 1539 / NBRC 10279 / NRRL Y-324)</name>
    <name type="common">Yeast</name>
    <name type="synonym">Candida guilliermondii</name>
    <dbReference type="NCBI Taxonomy" id="294746"/>
    <lineage>
        <taxon>Eukaryota</taxon>
        <taxon>Fungi</taxon>
        <taxon>Dikarya</taxon>
        <taxon>Ascomycota</taxon>
        <taxon>Saccharomycotina</taxon>
        <taxon>Pichiomycetes</taxon>
        <taxon>Debaryomycetaceae</taxon>
        <taxon>Meyerozyma</taxon>
    </lineage>
</organism>
<feature type="signal peptide" evidence="1">
    <location>
        <begin position="1"/>
        <end position="18"/>
    </location>
</feature>
<dbReference type="VEuPathDB" id="FungiDB:PGUG_05555"/>
<evidence type="ECO:0000256" key="1">
    <source>
        <dbReference type="SAM" id="SignalP"/>
    </source>
</evidence>
<keyword evidence="3" id="KW-1185">Reference proteome</keyword>
<gene>
    <name evidence="2" type="ORF">PGUG_05555</name>
</gene>
<proteinExistence type="predicted"/>
<evidence type="ECO:0008006" key="4">
    <source>
        <dbReference type="Google" id="ProtNLM"/>
    </source>
</evidence>
<protein>
    <recommendedName>
        <fullName evidence="4">GPI-anchored protein</fullName>
    </recommendedName>
</protein>
<dbReference type="HOGENOM" id="CLU_032732_0_0_1"/>
<dbReference type="EMBL" id="CH408161">
    <property type="protein sequence ID" value="EDK41457.2"/>
    <property type="molecule type" value="Genomic_DNA"/>
</dbReference>
<evidence type="ECO:0000313" key="3">
    <source>
        <dbReference type="Proteomes" id="UP000001997"/>
    </source>
</evidence>
<dbReference type="Proteomes" id="UP000001997">
    <property type="component" value="Unassembled WGS sequence"/>
</dbReference>
<dbReference type="eggNOG" id="ENOG502T3NC">
    <property type="taxonomic scope" value="Eukaryota"/>
</dbReference>
<dbReference type="OrthoDB" id="4022151at2759"/>
<sequence>MKTLSFFFLWVFAAVAMALPRAMPVPDTSFDLQEMMEDFFDQANVPELDQFYSMANLYKRDEKTIETLLEYVNKSGIIFDLLDQIADYPERVQAIGNLTVGLLGRLPPIDLSNLSLPKNMGSMTNNSLVNVLLKSGLVKSLADGLLLDESFRPVLVNLTYRIVDANKNVILYIVDGVLAKRDLKKRADDYSGSLGEFAKNIFGSVLDSKLFLNTFGDIVNALNDTGVAVYVVKKFLSDDAYLNMTATIANDAIHSGAINITGTPNITKIIGGVLADPSALGKLASGALSGKVDLKGIFGKYSPAIKGIIQGLERKGLFEELNDYIFPSSSSQTPQTTSNKKEAQATLSVTTTGVKKDKASSSAKGAGSTTTHNNSLMRALFYIQSFIFGGALILF</sequence>
<accession>A5DQK4</accession>
<dbReference type="RefSeq" id="XP_001482535.2">
    <property type="nucleotide sequence ID" value="XM_001482485.1"/>
</dbReference>
<feature type="chain" id="PRO_5002681360" description="GPI-anchored protein" evidence="1">
    <location>
        <begin position="19"/>
        <end position="395"/>
    </location>
</feature>
<name>A5DQK4_PICGU</name>
<dbReference type="InParanoid" id="A5DQK4"/>
<dbReference type="OMA" id="ESYINMT"/>
<dbReference type="AlphaFoldDB" id="A5DQK4"/>
<reference evidence="2 3" key="1">
    <citation type="journal article" date="2009" name="Nature">
        <title>Evolution of pathogenicity and sexual reproduction in eight Candida genomes.</title>
        <authorList>
            <person name="Butler G."/>
            <person name="Rasmussen M.D."/>
            <person name="Lin M.F."/>
            <person name="Santos M.A."/>
            <person name="Sakthikumar S."/>
            <person name="Munro C.A."/>
            <person name="Rheinbay E."/>
            <person name="Grabherr M."/>
            <person name="Forche A."/>
            <person name="Reedy J.L."/>
            <person name="Agrafioti I."/>
            <person name="Arnaud M.B."/>
            <person name="Bates S."/>
            <person name="Brown A.J."/>
            <person name="Brunke S."/>
            <person name="Costanzo M.C."/>
            <person name="Fitzpatrick D.A."/>
            <person name="de Groot P.W."/>
            <person name="Harris D."/>
            <person name="Hoyer L.L."/>
            <person name="Hube B."/>
            <person name="Klis F.M."/>
            <person name="Kodira C."/>
            <person name="Lennard N."/>
            <person name="Logue M.E."/>
            <person name="Martin R."/>
            <person name="Neiman A.M."/>
            <person name="Nikolaou E."/>
            <person name="Quail M.A."/>
            <person name="Quinn J."/>
            <person name="Santos M.C."/>
            <person name="Schmitzberger F.F."/>
            <person name="Sherlock G."/>
            <person name="Shah P."/>
            <person name="Silverstein K.A."/>
            <person name="Skrzypek M.S."/>
            <person name="Soll D."/>
            <person name="Staggs R."/>
            <person name="Stansfield I."/>
            <person name="Stumpf M.P."/>
            <person name="Sudbery P.E."/>
            <person name="Srikantha T."/>
            <person name="Zeng Q."/>
            <person name="Berman J."/>
            <person name="Berriman M."/>
            <person name="Heitman J."/>
            <person name="Gow N.A."/>
            <person name="Lorenz M.C."/>
            <person name="Birren B.W."/>
            <person name="Kellis M."/>
            <person name="Cuomo C.A."/>
        </authorList>
    </citation>
    <scope>NUCLEOTIDE SEQUENCE [LARGE SCALE GENOMIC DNA]</scope>
    <source>
        <strain evidence="3">ATCC 6260 / CBS 566 / DSM 6381 / JCM 1539 / NBRC 10279 / NRRL Y-324</strain>
    </source>
</reference>